<evidence type="ECO:0000313" key="3">
    <source>
        <dbReference type="Proteomes" id="UP000652995"/>
    </source>
</evidence>
<feature type="transmembrane region" description="Helical" evidence="1">
    <location>
        <begin position="7"/>
        <end position="23"/>
    </location>
</feature>
<keyword evidence="1" id="KW-1133">Transmembrane helix</keyword>
<name>A0ABQ1HJ90_9STAP</name>
<dbReference type="RefSeq" id="WP_157728681.1">
    <property type="nucleotide sequence ID" value="NZ_BMCB01000001.1"/>
</dbReference>
<proteinExistence type="predicted"/>
<keyword evidence="1" id="KW-0472">Membrane</keyword>
<dbReference type="EMBL" id="BMCB01000001">
    <property type="protein sequence ID" value="GGA80371.1"/>
    <property type="molecule type" value="Genomic_DNA"/>
</dbReference>
<accession>A0ABQ1HJ90</accession>
<sequence>MNGKLDLLLGIAGVLMALIMLILSPDLWGGTLIILLMGLVFLICGIRNKVE</sequence>
<dbReference type="Proteomes" id="UP000652995">
    <property type="component" value="Unassembled WGS sequence"/>
</dbReference>
<organism evidence="2 3">
    <name type="scientific">Staphylococcus muscae</name>
    <dbReference type="NCBI Taxonomy" id="1294"/>
    <lineage>
        <taxon>Bacteria</taxon>
        <taxon>Bacillati</taxon>
        <taxon>Bacillota</taxon>
        <taxon>Bacilli</taxon>
        <taxon>Bacillales</taxon>
        <taxon>Staphylococcaceae</taxon>
        <taxon>Staphylococcus</taxon>
    </lineage>
</organism>
<keyword evidence="3" id="KW-1185">Reference proteome</keyword>
<evidence type="ECO:0000313" key="2">
    <source>
        <dbReference type="EMBL" id="GGA80371.1"/>
    </source>
</evidence>
<gene>
    <name evidence="2" type="ORF">GCM10007183_00620</name>
</gene>
<evidence type="ECO:0000256" key="1">
    <source>
        <dbReference type="SAM" id="Phobius"/>
    </source>
</evidence>
<feature type="transmembrane region" description="Helical" evidence="1">
    <location>
        <begin position="29"/>
        <end position="46"/>
    </location>
</feature>
<protein>
    <submittedName>
        <fullName evidence="2">Uncharacterized protein</fullName>
    </submittedName>
</protein>
<keyword evidence="1" id="KW-0812">Transmembrane</keyword>
<reference evidence="3" key="1">
    <citation type="journal article" date="2019" name="Int. J. Syst. Evol. Microbiol.">
        <title>The Global Catalogue of Microorganisms (GCM) 10K type strain sequencing project: providing services to taxonomists for standard genome sequencing and annotation.</title>
        <authorList>
            <consortium name="The Broad Institute Genomics Platform"/>
            <consortium name="The Broad Institute Genome Sequencing Center for Infectious Disease"/>
            <person name="Wu L."/>
            <person name="Ma J."/>
        </authorList>
    </citation>
    <scope>NUCLEOTIDE SEQUENCE [LARGE SCALE GENOMIC DNA]</scope>
    <source>
        <strain evidence="3">CCM 4175</strain>
    </source>
</reference>
<comment type="caution">
    <text evidence="2">The sequence shown here is derived from an EMBL/GenBank/DDBJ whole genome shotgun (WGS) entry which is preliminary data.</text>
</comment>